<evidence type="ECO:0000313" key="3">
    <source>
        <dbReference type="Proteomes" id="UP000008854"/>
    </source>
</evidence>
<evidence type="ECO:0000256" key="2">
    <source>
        <dbReference type="SAM" id="Phobius"/>
    </source>
</evidence>
<keyword evidence="3" id="KW-1185">Reference proteome</keyword>
<keyword evidence="2" id="KW-0812">Transmembrane</keyword>
<organism evidence="3 4">
    <name type="scientific">Schistosoma mansoni</name>
    <name type="common">Blood fluke</name>
    <dbReference type="NCBI Taxonomy" id="6183"/>
    <lineage>
        <taxon>Eukaryota</taxon>
        <taxon>Metazoa</taxon>
        <taxon>Spiralia</taxon>
        <taxon>Lophotrochozoa</taxon>
        <taxon>Platyhelminthes</taxon>
        <taxon>Trematoda</taxon>
        <taxon>Digenea</taxon>
        <taxon>Strigeidida</taxon>
        <taxon>Schistosomatoidea</taxon>
        <taxon>Schistosomatidae</taxon>
        <taxon>Schistosoma</taxon>
    </lineage>
</organism>
<evidence type="ECO:0000313" key="4">
    <source>
        <dbReference type="WBParaSite" id="Smp_319720.1"/>
    </source>
</evidence>
<feature type="compositionally biased region" description="Low complexity" evidence="1">
    <location>
        <begin position="96"/>
        <end position="179"/>
    </location>
</feature>
<dbReference type="AlphaFoldDB" id="A0A5K4F8M2"/>
<accession>A0A5K4F8M2</accession>
<keyword evidence="2" id="KW-0472">Membrane</keyword>
<keyword evidence="2" id="KW-1133">Transmembrane helix</keyword>
<feature type="transmembrane region" description="Helical" evidence="2">
    <location>
        <begin position="188"/>
        <end position="209"/>
    </location>
</feature>
<protein>
    <submittedName>
        <fullName evidence="4">MEG-14</fullName>
    </submittedName>
</protein>
<proteinExistence type="predicted"/>
<dbReference type="WBParaSite" id="Smp_319720.1">
    <property type="protein sequence ID" value="Smp_319720.1"/>
    <property type="gene ID" value="Smp_319720"/>
</dbReference>
<name>A0A5K4F8M2_SCHMA</name>
<reference evidence="3" key="1">
    <citation type="journal article" date="2012" name="PLoS Negl. Trop. Dis.">
        <title>A systematically improved high quality genome and transcriptome of the human blood fluke Schistosoma mansoni.</title>
        <authorList>
            <person name="Protasio A.V."/>
            <person name="Tsai I.J."/>
            <person name="Babbage A."/>
            <person name="Nichol S."/>
            <person name="Hunt M."/>
            <person name="Aslett M.A."/>
            <person name="De Silva N."/>
            <person name="Velarde G.S."/>
            <person name="Anderson T.J."/>
            <person name="Clark R.C."/>
            <person name="Davidson C."/>
            <person name="Dillon G.P."/>
            <person name="Holroyd N.E."/>
            <person name="LoVerde P.T."/>
            <person name="Lloyd C."/>
            <person name="McQuillan J."/>
            <person name="Oliveira G."/>
            <person name="Otto T.D."/>
            <person name="Parker-Manuel S.J."/>
            <person name="Quail M.A."/>
            <person name="Wilson R.A."/>
            <person name="Zerlotini A."/>
            <person name="Dunne D.W."/>
            <person name="Berriman M."/>
        </authorList>
    </citation>
    <scope>NUCLEOTIDE SEQUENCE [LARGE SCALE GENOMIC DNA]</scope>
    <source>
        <strain evidence="3">Puerto Rican</strain>
    </source>
</reference>
<reference evidence="4" key="2">
    <citation type="submission" date="2019-11" db="UniProtKB">
        <authorList>
            <consortium name="WormBaseParasite"/>
        </authorList>
    </citation>
    <scope>IDENTIFICATION</scope>
    <source>
        <strain evidence="4">Puerto Rican</strain>
    </source>
</reference>
<dbReference type="STRING" id="6183.A0A5K4F8M2"/>
<dbReference type="InParanoid" id="A0A5K4F8M2"/>
<dbReference type="Proteomes" id="UP000008854">
    <property type="component" value="Unassembled WGS sequence"/>
</dbReference>
<evidence type="ECO:0000256" key="1">
    <source>
        <dbReference type="SAM" id="MobiDB-lite"/>
    </source>
</evidence>
<feature type="region of interest" description="Disordered" evidence="1">
    <location>
        <begin position="90"/>
        <end position="179"/>
    </location>
</feature>
<sequence>MVTINVYTCILVSTCIFTSFVYNLEVSNQPEPLKNISRRPDFMPKSRIEAAINQNYNNRSRKANSTLKRRRKGAIYGETDIKDVKKAFKTFRKGRSPTSASSTSGPTSASSTSGPTSASSTSGPTSASSTSGPTSASSTSGPTSASSTSGPTSASSTSGPTSASSTSGPTSASSTSVSSSASSTFRSYSYNLLFTRINYVITVLMPIIISRIL</sequence>